<dbReference type="Pfam" id="PF17856">
    <property type="entry name" value="TIP49_C"/>
    <property type="match status" value="1"/>
</dbReference>
<keyword evidence="1" id="KW-0805">Transcription regulation</keyword>
<dbReference type="GO" id="GO:0005634">
    <property type="term" value="C:nucleus"/>
    <property type="evidence" value="ECO:0007669"/>
    <property type="project" value="UniProtKB-SubCell"/>
</dbReference>
<keyword evidence="1" id="KW-0227">DNA damage</keyword>
<keyword evidence="1" id="KW-0804">Transcription</keyword>
<keyword evidence="1" id="KW-0547">Nucleotide-binding</keyword>
<name>A0A3M7LYC5_9PLEO</name>
<sequence>MAMEEVDVSPDALALLTKIGQETGLRYASNLITTSDLIRKKRNSPEVTIEHVQRSFALFYDSTRSVKFVSDSEKRLIGDAGDVSFAISNGTDAMDVS</sequence>
<comment type="function">
    <text evidence="1">DNA helicase participates in several chromatin remodeling complexes, including the SWR1 and the INO80 complexes.</text>
</comment>
<comment type="similarity">
    <text evidence="1">Belongs to the RuvB family.</text>
</comment>
<dbReference type="InterPro" id="IPR027238">
    <property type="entry name" value="RuvB-like"/>
</dbReference>
<dbReference type="AlphaFoldDB" id="A0A3M7LYC5"/>
<evidence type="ECO:0000313" key="4">
    <source>
        <dbReference type="Proteomes" id="UP000265663"/>
    </source>
</evidence>
<reference evidence="3 4" key="1">
    <citation type="journal article" date="2014" name="PLoS ONE">
        <title>De novo Genome Assembly of the Fungal Plant Pathogen Pyrenophora semeniperda.</title>
        <authorList>
            <person name="Soliai M.M."/>
            <person name="Meyer S.E."/>
            <person name="Udall J.A."/>
            <person name="Elzinga D.E."/>
            <person name="Hermansen R.A."/>
            <person name="Bodily P.M."/>
            <person name="Hart A.A."/>
            <person name="Coleman C.E."/>
        </authorList>
    </citation>
    <scope>NUCLEOTIDE SEQUENCE [LARGE SCALE GENOMIC DNA]</scope>
    <source>
        <strain evidence="3 4">CCB06</strain>
        <tissue evidence="3">Mycelium</tissue>
    </source>
</reference>
<dbReference type="GO" id="GO:0003678">
    <property type="term" value="F:DNA helicase activity"/>
    <property type="evidence" value="ECO:0007669"/>
    <property type="project" value="UniProtKB-EC"/>
</dbReference>
<evidence type="ECO:0000313" key="3">
    <source>
        <dbReference type="EMBL" id="RMZ67180.1"/>
    </source>
</evidence>
<dbReference type="GO" id="GO:0006325">
    <property type="term" value="P:chromatin organization"/>
    <property type="evidence" value="ECO:0007669"/>
    <property type="project" value="UniProtKB-KW"/>
</dbReference>
<evidence type="ECO:0000259" key="2">
    <source>
        <dbReference type="Pfam" id="PF17856"/>
    </source>
</evidence>
<protein>
    <recommendedName>
        <fullName evidence="1">RuvB-like helicase</fullName>
        <ecNumber evidence="1">3.6.4.12</ecNumber>
    </recommendedName>
</protein>
<dbReference type="PANTHER" id="PTHR11093">
    <property type="entry name" value="RUVB-RELATED REPTIN AND PONTIN"/>
    <property type="match status" value="1"/>
</dbReference>
<dbReference type="OrthoDB" id="10060499at2759"/>
<dbReference type="Proteomes" id="UP000265663">
    <property type="component" value="Unassembled WGS sequence"/>
</dbReference>
<comment type="subcellular location">
    <subcellularLocation>
        <location evidence="1">Nucleus</location>
    </subcellularLocation>
</comment>
<keyword evidence="1" id="KW-0156">Chromatin regulator</keyword>
<organism evidence="3 4">
    <name type="scientific">Pyrenophora seminiperda CCB06</name>
    <dbReference type="NCBI Taxonomy" id="1302712"/>
    <lineage>
        <taxon>Eukaryota</taxon>
        <taxon>Fungi</taxon>
        <taxon>Dikarya</taxon>
        <taxon>Ascomycota</taxon>
        <taxon>Pezizomycotina</taxon>
        <taxon>Dothideomycetes</taxon>
        <taxon>Pleosporomycetidae</taxon>
        <taxon>Pleosporales</taxon>
        <taxon>Pleosporineae</taxon>
        <taxon>Pleosporaceae</taxon>
        <taxon>Pyrenophora</taxon>
    </lineage>
</organism>
<keyword evidence="1" id="KW-0234">DNA repair</keyword>
<gene>
    <name evidence="3" type="ORF">GMOD_00001067</name>
</gene>
<keyword evidence="1" id="KW-0067">ATP-binding</keyword>
<keyword evidence="1 3" id="KW-0347">Helicase</keyword>
<dbReference type="GO" id="GO:0016887">
    <property type="term" value="F:ATP hydrolysis activity"/>
    <property type="evidence" value="ECO:0007669"/>
    <property type="project" value="RHEA"/>
</dbReference>
<keyword evidence="4" id="KW-1185">Reference proteome</keyword>
<feature type="domain" description="RuvB-like AAA-lid" evidence="2">
    <location>
        <begin position="2"/>
        <end position="61"/>
    </location>
</feature>
<proteinExistence type="inferred from homology"/>
<keyword evidence="1" id="KW-0539">Nucleus</keyword>
<dbReference type="GO" id="GO:0006281">
    <property type="term" value="P:DNA repair"/>
    <property type="evidence" value="ECO:0007669"/>
    <property type="project" value="UniProtKB-KW"/>
</dbReference>
<dbReference type="Gene3D" id="1.10.8.60">
    <property type="match status" value="1"/>
</dbReference>
<dbReference type="GO" id="GO:0005524">
    <property type="term" value="F:ATP binding"/>
    <property type="evidence" value="ECO:0007669"/>
    <property type="project" value="UniProtKB-KW"/>
</dbReference>
<evidence type="ECO:0000256" key="1">
    <source>
        <dbReference type="RuleBase" id="RU363048"/>
    </source>
</evidence>
<dbReference type="EC" id="3.6.4.12" evidence="1"/>
<comment type="catalytic activity">
    <reaction evidence="1">
        <text>ATP + H2O = ADP + phosphate + H(+)</text>
        <dbReference type="Rhea" id="RHEA:13065"/>
        <dbReference type="ChEBI" id="CHEBI:15377"/>
        <dbReference type="ChEBI" id="CHEBI:15378"/>
        <dbReference type="ChEBI" id="CHEBI:30616"/>
        <dbReference type="ChEBI" id="CHEBI:43474"/>
        <dbReference type="ChEBI" id="CHEBI:456216"/>
        <dbReference type="EC" id="3.6.4.12"/>
    </reaction>
</comment>
<dbReference type="InterPro" id="IPR041048">
    <property type="entry name" value="RuvB-like_C"/>
</dbReference>
<keyword evidence="1" id="KW-0378">Hydrolase</keyword>
<accession>A0A3M7LYC5</accession>
<dbReference type="EMBL" id="KE747810">
    <property type="protein sequence ID" value="RMZ67180.1"/>
    <property type="molecule type" value="Genomic_DNA"/>
</dbReference>